<dbReference type="EMBL" id="CALNXK010000108">
    <property type="protein sequence ID" value="CAH3157535.1"/>
    <property type="molecule type" value="Genomic_DNA"/>
</dbReference>
<dbReference type="InterPro" id="IPR043502">
    <property type="entry name" value="DNA/RNA_pol_sf"/>
</dbReference>
<evidence type="ECO:0000256" key="2">
    <source>
        <dbReference type="SAM" id="MobiDB-lite"/>
    </source>
</evidence>
<organism evidence="4 5">
    <name type="scientific">Porites lobata</name>
    <dbReference type="NCBI Taxonomy" id="104759"/>
    <lineage>
        <taxon>Eukaryota</taxon>
        <taxon>Metazoa</taxon>
        <taxon>Cnidaria</taxon>
        <taxon>Anthozoa</taxon>
        <taxon>Hexacorallia</taxon>
        <taxon>Scleractinia</taxon>
        <taxon>Fungiina</taxon>
        <taxon>Poritidae</taxon>
        <taxon>Porites</taxon>
    </lineage>
</organism>
<gene>
    <name evidence="4" type="ORF">PLOB_00002353</name>
</gene>
<dbReference type="SUPFAM" id="SSF56672">
    <property type="entry name" value="DNA/RNA polymerases"/>
    <property type="match status" value="1"/>
</dbReference>
<feature type="region of interest" description="Disordered" evidence="2">
    <location>
        <begin position="1"/>
        <end position="53"/>
    </location>
</feature>
<dbReference type="Proteomes" id="UP001159405">
    <property type="component" value="Unassembled WGS sequence"/>
</dbReference>
<dbReference type="InterPro" id="IPR013087">
    <property type="entry name" value="Znf_C2H2_type"/>
</dbReference>
<dbReference type="PANTHER" id="PTHR33206">
    <property type="entry name" value="PROTEIN CBG10425"/>
    <property type="match status" value="1"/>
</dbReference>
<keyword evidence="1" id="KW-0863">Zinc-finger</keyword>
<keyword evidence="1" id="KW-0862">Zinc</keyword>
<evidence type="ECO:0000313" key="4">
    <source>
        <dbReference type="EMBL" id="CAH3157535.1"/>
    </source>
</evidence>
<name>A0ABN8Q9N2_9CNID</name>
<feature type="domain" description="C2H2-type" evidence="3">
    <location>
        <begin position="335"/>
        <end position="362"/>
    </location>
</feature>
<protein>
    <recommendedName>
        <fullName evidence="3">C2H2-type domain-containing protein</fullName>
    </recommendedName>
</protein>
<proteinExistence type="predicted"/>
<evidence type="ECO:0000256" key="1">
    <source>
        <dbReference type="PROSITE-ProRule" id="PRU00042"/>
    </source>
</evidence>
<evidence type="ECO:0000259" key="3">
    <source>
        <dbReference type="PROSITE" id="PS50157"/>
    </source>
</evidence>
<feature type="compositionally biased region" description="Low complexity" evidence="2">
    <location>
        <begin position="35"/>
        <end position="53"/>
    </location>
</feature>
<dbReference type="PANTHER" id="PTHR33206:SF1">
    <property type="entry name" value="DNA-DIRECTED DNA POLYMERASE"/>
    <property type="match status" value="1"/>
</dbReference>
<reference evidence="4 5" key="1">
    <citation type="submission" date="2022-05" db="EMBL/GenBank/DDBJ databases">
        <authorList>
            <consortium name="Genoscope - CEA"/>
            <person name="William W."/>
        </authorList>
    </citation>
    <scope>NUCLEOTIDE SEQUENCE [LARGE SCALE GENOMIC DNA]</scope>
</reference>
<comment type="caution">
    <text evidence="4">The sequence shown here is derived from an EMBL/GenBank/DDBJ whole genome shotgun (WGS) entry which is preliminary data.</text>
</comment>
<dbReference type="Gene3D" id="3.40.960.10">
    <property type="entry name" value="VSR Endonuclease"/>
    <property type="match status" value="1"/>
</dbReference>
<accession>A0ABN8Q9N2</accession>
<dbReference type="PROSITE" id="PS50157">
    <property type="entry name" value="ZINC_FINGER_C2H2_2"/>
    <property type="match status" value="1"/>
</dbReference>
<keyword evidence="5" id="KW-1185">Reference proteome</keyword>
<sequence length="956" mass="111041">IHTAHQQPAAATRKRTAQKTTDAPSAKRSKRSDQASSSTASEPASRASAENAAASWQPDSILIPANLVPASEENITQTYRQHWPQIRTRFSRQNRLQDWYNFRLSSISPASLREQLNHIFADQSTVFKVNFSFGFILRNTETGALQYHHPSANNHLQRPNSKWVVDLITNVTWFVWKIRDHPIGRGKYLPGYIADNYGLDALENNAKTGKPYEDNLCFFRCLALHNGCHTKNLERDTKYYYQQYREAGLAKKKFHGVKISELDYLEKLYELNIQVYSLAPTQSHSEDEDNEENTPEIAATLLRRSHRHYSSTLYLNLYENHFSYIKDLARYSKSFCCSRCGKYWKRESNLRQHEKTCDGKVQLKYPGGAYHVPKTVFEQLEDEGIVVPEEWRYFPYRATYDFECYFDKEKAQELKNTEKLNWESAHVPLSVSVSVRMAIEWLEWVAHKEGIHIRHQLNDTEKRIGGRKLPVDGFNAQTQTAYQFHGCYWHGHDCALNRGKEFNEKRKKPMAEIREETRANTEYIRSKGYNVVEMYECQWREMKRTDRELRRFIATEVRRTLDQVKIMSPERILSEVRHERLFGCVEVDIRVPDHLKEKFSEMCPIFKNTEISRDDIGEFMKAYAEEHSIMAQPRRSLIGSMKGEKILLATPLLKWYLEHGLEVTKVHQVIEFTPQPCFKPFGDAVSDARRAGDADPSKAIIADTMKLVGNSGYGKTITNQLKHRNVEYCSDAEASRKVNTPLFRKLDNITEDNYEVESGKKTIKLNLPIQVGFFVYQYAKLRMLQFYYDFLDKYLDRSDFQMCEMDTDSAYIAIAGESVESLVKPELKAEFEADICNWFPRTDTPEHKAYDKRTPGLFKVEWEGQGIIGLCSKTYYCFGAKDKFSCKGVNKKCNDINKDKYLNVLLTKQNSAGVNRGFRVVNNTMYTYTQVRDAFSYFYPKRKVLADGVSTTPLDI</sequence>
<feature type="non-terminal residue" evidence="4">
    <location>
        <position position="1"/>
    </location>
</feature>
<evidence type="ECO:0000313" key="5">
    <source>
        <dbReference type="Proteomes" id="UP001159405"/>
    </source>
</evidence>
<keyword evidence="1" id="KW-0479">Metal-binding</keyword>